<dbReference type="InterPro" id="IPR011340">
    <property type="entry name" value="Cys_dSase-rel"/>
</dbReference>
<dbReference type="RefSeq" id="WP_184814717.1">
    <property type="nucleotide sequence ID" value="NZ_JACHJQ010000008.1"/>
</dbReference>
<name>A0A7W7QBN2_9PSEU</name>
<dbReference type="InterPro" id="IPR000192">
    <property type="entry name" value="Aminotrans_V_dom"/>
</dbReference>
<organism evidence="2 3">
    <name type="scientific">Actinophytocola algeriensis</name>
    <dbReference type="NCBI Taxonomy" id="1768010"/>
    <lineage>
        <taxon>Bacteria</taxon>
        <taxon>Bacillati</taxon>
        <taxon>Actinomycetota</taxon>
        <taxon>Actinomycetes</taxon>
        <taxon>Pseudonocardiales</taxon>
        <taxon>Pseudonocardiaceae</taxon>
    </lineage>
</organism>
<evidence type="ECO:0000313" key="2">
    <source>
        <dbReference type="EMBL" id="MBB4910652.1"/>
    </source>
</evidence>
<sequence length="418" mass="44608">MTELHRYDVEAVRAQIPALKAGSAHFDGPGGTQIPQPVIDAIADALSNPLCNRGTSTAGERNAETIVAQARGALADFLCADPGGIVFGRSSTQLAYSFSRTLAKTWRPGDEVVVTRLDHECNVGPWVQAAADAGVTVRWADFDPVTGELAPGHIREVLSERTRLVAVTAASNVIGTRPAIAEIARLVHEVGALLYVDAAQYSAHVSVDFDQLGADFLTCSSYKFLGPHLGILAARPELLRTLTPDKLSASTDSVPERFELGILPYGVLAGARAAVDFLTGLGSPSAGTRRRRLVSAMNRIERHEDALRVRIEHELAGLESVTLHSRAARRTPTLLLTVDGCDPRDVHGYLAARGVDAGAGTFYSVEASRRLGLGEQGGLRIGLAPYNSEEDVDRLLAGLTDYVHRHSRRFAGTPVSAG</sequence>
<dbReference type="Pfam" id="PF00266">
    <property type="entry name" value="Aminotran_5"/>
    <property type="match status" value="1"/>
</dbReference>
<dbReference type="SUPFAM" id="SSF53383">
    <property type="entry name" value="PLP-dependent transferases"/>
    <property type="match status" value="1"/>
</dbReference>
<reference evidence="2 3" key="1">
    <citation type="submission" date="2020-08" db="EMBL/GenBank/DDBJ databases">
        <title>Genomic Encyclopedia of Type Strains, Phase III (KMG-III): the genomes of soil and plant-associated and newly described type strains.</title>
        <authorList>
            <person name="Whitman W."/>
        </authorList>
    </citation>
    <scope>NUCLEOTIDE SEQUENCE [LARGE SCALE GENOMIC DNA]</scope>
    <source>
        <strain evidence="2 3">CECT 8960</strain>
    </source>
</reference>
<dbReference type="Gene3D" id="3.90.1150.10">
    <property type="entry name" value="Aspartate Aminotransferase, domain 1"/>
    <property type="match status" value="1"/>
</dbReference>
<dbReference type="AlphaFoldDB" id="A0A7W7QBN2"/>
<dbReference type="EMBL" id="JACHJQ010000008">
    <property type="protein sequence ID" value="MBB4910652.1"/>
    <property type="molecule type" value="Genomic_DNA"/>
</dbReference>
<feature type="domain" description="Aminotransferase class V" evidence="1">
    <location>
        <begin position="26"/>
        <end position="395"/>
    </location>
</feature>
<gene>
    <name evidence="2" type="ORF">FHR82_006911</name>
</gene>
<keyword evidence="3" id="KW-1185">Reference proteome</keyword>
<dbReference type="PANTHER" id="PTHR43586">
    <property type="entry name" value="CYSTEINE DESULFURASE"/>
    <property type="match status" value="1"/>
</dbReference>
<dbReference type="PANTHER" id="PTHR43586:SF21">
    <property type="entry name" value="PYRIDOXAL PHOSPHATE (PLP)-DEPENDENT ASPARTATE AMINOTRANSFERASE SUPERFAMILY"/>
    <property type="match status" value="1"/>
</dbReference>
<evidence type="ECO:0000313" key="3">
    <source>
        <dbReference type="Proteomes" id="UP000520767"/>
    </source>
</evidence>
<dbReference type="InterPro" id="IPR015422">
    <property type="entry name" value="PyrdxlP-dep_Trfase_small"/>
</dbReference>
<proteinExistence type="predicted"/>
<accession>A0A7W7QBN2</accession>
<comment type="caution">
    <text evidence="2">The sequence shown here is derived from an EMBL/GenBank/DDBJ whole genome shotgun (WGS) entry which is preliminary data.</text>
</comment>
<dbReference type="InterPro" id="IPR015424">
    <property type="entry name" value="PyrdxlP-dep_Trfase"/>
</dbReference>
<dbReference type="InterPro" id="IPR015421">
    <property type="entry name" value="PyrdxlP-dep_Trfase_major"/>
</dbReference>
<evidence type="ECO:0000259" key="1">
    <source>
        <dbReference type="Pfam" id="PF00266"/>
    </source>
</evidence>
<dbReference type="NCBIfam" id="TIGR01976">
    <property type="entry name" value="am_tr_V_VC1184"/>
    <property type="match status" value="1"/>
</dbReference>
<dbReference type="Proteomes" id="UP000520767">
    <property type="component" value="Unassembled WGS sequence"/>
</dbReference>
<protein>
    <submittedName>
        <fullName evidence="2">Cysteine desulfurase family protein (TIGR01976 family)</fullName>
    </submittedName>
</protein>
<dbReference type="Gene3D" id="3.40.640.10">
    <property type="entry name" value="Type I PLP-dependent aspartate aminotransferase-like (Major domain)"/>
    <property type="match status" value="1"/>
</dbReference>